<keyword evidence="1" id="KW-0472">Membrane</keyword>
<dbReference type="Pfam" id="PF05437">
    <property type="entry name" value="AzlD"/>
    <property type="match status" value="1"/>
</dbReference>
<feature type="transmembrane region" description="Helical" evidence="1">
    <location>
        <begin position="91"/>
        <end position="108"/>
    </location>
</feature>
<dbReference type="RefSeq" id="WP_128353682.1">
    <property type="nucleotide sequence ID" value="NZ_CP022987.1"/>
</dbReference>
<accession>A0A410G8H9</accession>
<proteinExistence type="predicted"/>
<evidence type="ECO:0008006" key="4">
    <source>
        <dbReference type="Google" id="ProtNLM"/>
    </source>
</evidence>
<dbReference type="Proteomes" id="UP000283474">
    <property type="component" value="Chromosome"/>
</dbReference>
<keyword evidence="1" id="KW-1133">Transmembrane helix</keyword>
<reference evidence="2 3" key="1">
    <citation type="submission" date="2017-08" db="EMBL/GenBank/DDBJ databases">
        <authorList>
            <person name="Park S.-J."/>
            <person name="Kim H."/>
        </authorList>
    </citation>
    <scope>NUCLEOTIDE SEQUENCE [LARGE SCALE GENOMIC DNA]</scope>
    <source>
        <strain evidence="3">ye3</strain>
    </source>
</reference>
<protein>
    <recommendedName>
        <fullName evidence="4">Branched-chain amino acid transporter</fullName>
    </recommendedName>
</protein>
<dbReference type="OrthoDB" id="8638405at2"/>
<evidence type="ECO:0000256" key="1">
    <source>
        <dbReference type="SAM" id="Phobius"/>
    </source>
</evidence>
<evidence type="ECO:0000313" key="2">
    <source>
        <dbReference type="EMBL" id="QAA92629.1"/>
    </source>
</evidence>
<feature type="transmembrane region" description="Helical" evidence="1">
    <location>
        <begin position="6"/>
        <end position="30"/>
    </location>
</feature>
<dbReference type="KEGG" id="pus:CKA81_01305"/>
<name>A0A410G8H9_9BURK</name>
<evidence type="ECO:0000313" key="3">
    <source>
        <dbReference type="Proteomes" id="UP000283474"/>
    </source>
</evidence>
<gene>
    <name evidence="2" type="ORF">CKA81_01305</name>
</gene>
<sequence length="113" mass="12268">MTEHELYILGVIAVLVVSSFLTRAGYFLFGDYLPLSDSLLRALRYAPTAALAAIIVPELLPWQSGIGGLLDLRVGAVLVAILVFWRTRSTVMVIVGGMVGYWVLRALAQSVGF</sequence>
<organism evidence="2 3">
    <name type="scientific">Pollutimonas thiosulfatoxidans</name>
    <dbReference type="NCBI Taxonomy" id="2028345"/>
    <lineage>
        <taxon>Bacteria</taxon>
        <taxon>Pseudomonadati</taxon>
        <taxon>Pseudomonadota</taxon>
        <taxon>Betaproteobacteria</taxon>
        <taxon>Burkholderiales</taxon>
        <taxon>Alcaligenaceae</taxon>
        <taxon>Pollutimonas</taxon>
    </lineage>
</organism>
<keyword evidence="1" id="KW-0812">Transmembrane</keyword>
<dbReference type="InterPro" id="IPR008407">
    <property type="entry name" value="Brnchd-chn_aa_trnsp_AzlD"/>
</dbReference>
<keyword evidence="3" id="KW-1185">Reference proteome</keyword>
<dbReference type="EMBL" id="CP022987">
    <property type="protein sequence ID" value="QAA92629.1"/>
    <property type="molecule type" value="Genomic_DNA"/>
</dbReference>
<dbReference type="AlphaFoldDB" id="A0A410G8H9"/>
<feature type="transmembrane region" description="Helical" evidence="1">
    <location>
        <begin position="66"/>
        <end position="84"/>
    </location>
</feature>